<dbReference type="GO" id="GO:0071011">
    <property type="term" value="C:precatalytic spliceosome"/>
    <property type="evidence" value="ECO:0007669"/>
    <property type="project" value="TreeGrafter"/>
</dbReference>
<accession>A0A2T2NJA8</accession>
<dbReference type="Pfam" id="PF07189">
    <property type="entry name" value="SF3b10"/>
    <property type="match status" value="1"/>
</dbReference>
<dbReference type="STRING" id="1448308.A0A2T2NJA8"/>
<protein>
    <recommendedName>
        <fullName evidence="3">Splicing factor 3B subunit 5/RDS3 complex subunit 10</fullName>
    </recommendedName>
</protein>
<evidence type="ECO:0008006" key="3">
    <source>
        <dbReference type="Google" id="ProtNLM"/>
    </source>
</evidence>
<dbReference type="InterPro" id="IPR009846">
    <property type="entry name" value="SF3b5/RDS3-10"/>
</dbReference>
<organism evidence="1 2">
    <name type="scientific">Corynespora cassiicola Philippines</name>
    <dbReference type="NCBI Taxonomy" id="1448308"/>
    <lineage>
        <taxon>Eukaryota</taxon>
        <taxon>Fungi</taxon>
        <taxon>Dikarya</taxon>
        <taxon>Ascomycota</taxon>
        <taxon>Pezizomycotina</taxon>
        <taxon>Dothideomycetes</taxon>
        <taxon>Pleosporomycetidae</taxon>
        <taxon>Pleosporales</taxon>
        <taxon>Corynesporascaceae</taxon>
        <taxon>Corynespora</taxon>
    </lineage>
</organism>
<evidence type="ECO:0000313" key="2">
    <source>
        <dbReference type="Proteomes" id="UP000240883"/>
    </source>
</evidence>
<dbReference type="PANTHER" id="PTHR20978">
    <property type="entry name" value="SPLICING FACTOR 3B SUBUNIT 5"/>
    <property type="match status" value="1"/>
</dbReference>
<evidence type="ECO:0000313" key="1">
    <source>
        <dbReference type="EMBL" id="PSN65521.1"/>
    </source>
</evidence>
<dbReference type="GO" id="GO:0005686">
    <property type="term" value="C:U2 snRNP"/>
    <property type="evidence" value="ECO:0007669"/>
    <property type="project" value="TreeGrafter"/>
</dbReference>
<sequence length="95" mass="10581">MSYRLRVPLELERLQDRLIGTGSADTTPHEFSNNVQRDTKTSVIGHPSHLMLVSIGMGINSEKARVALLERMIMPNKIEDAEVGNITVLNRGALR</sequence>
<gene>
    <name evidence="1" type="ORF">BS50DRAFT_496464</name>
</gene>
<dbReference type="PANTHER" id="PTHR20978:SF0">
    <property type="entry name" value="SPLICING FACTOR 3B SUBUNIT 5"/>
    <property type="match status" value="1"/>
</dbReference>
<dbReference type="Proteomes" id="UP000240883">
    <property type="component" value="Unassembled WGS sequence"/>
</dbReference>
<dbReference type="EMBL" id="KZ678137">
    <property type="protein sequence ID" value="PSN65521.1"/>
    <property type="molecule type" value="Genomic_DNA"/>
</dbReference>
<name>A0A2T2NJA8_CORCC</name>
<reference evidence="1 2" key="1">
    <citation type="journal article" date="2018" name="Front. Microbiol.">
        <title>Genome-Wide Analysis of Corynespora cassiicola Leaf Fall Disease Putative Effectors.</title>
        <authorList>
            <person name="Lopez D."/>
            <person name="Ribeiro S."/>
            <person name="Label P."/>
            <person name="Fumanal B."/>
            <person name="Venisse J.S."/>
            <person name="Kohler A."/>
            <person name="de Oliveira R.R."/>
            <person name="Labutti K."/>
            <person name="Lipzen A."/>
            <person name="Lail K."/>
            <person name="Bauer D."/>
            <person name="Ohm R.A."/>
            <person name="Barry K.W."/>
            <person name="Spatafora J."/>
            <person name="Grigoriev I.V."/>
            <person name="Martin F.M."/>
            <person name="Pujade-Renaud V."/>
        </authorList>
    </citation>
    <scope>NUCLEOTIDE SEQUENCE [LARGE SCALE GENOMIC DNA]</scope>
    <source>
        <strain evidence="1 2">Philippines</strain>
    </source>
</reference>
<keyword evidence="2" id="KW-1185">Reference proteome</keyword>
<dbReference type="AlphaFoldDB" id="A0A2T2NJA8"/>
<dbReference type="OrthoDB" id="274726at2759"/>
<proteinExistence type="predicted"/>
<dbReference type="GO" id="GO:0000398">
    <property type="term" value="P:mRNA splicing, via spliceosome"/>
    <property type="evidence" value="ECO:0007669"/>
    <property type="project" value="TreeGrafter"/>
</dbReference>